<dbReference type="Proteomes" id="UP000504640">
    <property type="component" value="Unplaced"/>
</dbReference>
<evidence type="ECO:0000313" key="3">
    <source>
        <dbReference type="RefSeq" id="XP_032103856.1"/>
    </source>
</evidence>
<keyword evidence="2" id="KW-1185">Reference proteome</keyword>
<evidence type="ECO:0000313" key="2">
    <source>
        <dbReference type="Proteomes" id="UP000504640"/>
    </source>
</evidence>
<protein>
    <submittedName>
        <fullName evidence="3">Uncharacterized protein LOC116530027</fullName>
    </submittedName>
</protein>
<reference evidence="3" key="1">
    <citation type="submission" date="2025-08" db="UniProtKB">
        <authorList>
            <consortium name="RefSeq"/>
        </authorList>
    </citation>
    <scope>IDENTIFICATION</scope>
    <source>
        <tissue evidence="3">Blood</tissue>
    </source>
</reference>
<feature type="region of interest" description="Disordered" evidence="1">
    <location>
        <begin position="1"/>
        <end position="128"/>
    </location>
</feature>
<accession>A0A6J3FE22</accession>
<dbReference type="AlphaFoldDB" id="A0A6J3FE22"/>
<sequence>MLPALPRVLSPSQVPPTQPRAPGARARDGCAASSEAGAGGKTTSRRMPRSGARRPPQSTRARIPQKFGSGSVGSEMQPKPRFSDPRANKHAQARTQTSPRQALAAAGLGGPGREGRAQAGEGVAAYVS</sequence>
<gene>
    <name evidence="3" type="primary">LOC116530027</name>
</gene>
<feature type="compositionally biased region" description="Basic residues" evidence="1">
    <location>
        <begin position="43"/>
        <end position="52"/>
    </location>
</feature>
<dbReference type="GeneID" id="116530027"/>
<dbReference type="RefSeq" id="XP_032103856.1">
    <property type="nucleotide sequence ID" value="XM_032247965.1"/>
</dbReference>
<name>A0A6J3FE22_SAPAP</name>
<organism evidence="2 3">
    <name type="scientific">Sapajus apella</name>
    <name type="common">Brown-capped capuchin</name>
    <name type="synonym">Cebus apella</name>
    <dbReference type="NCBI Taxonomy" id="9515"/>
    <lineage>
        <taxon>Eukaryota</taxon>
        <taxon>Metazoa</taxon>
        <taxon>Chordata</taxon>
        <taxon>Craniata</taxon>
        <taxon>Vertebrata</taxon>
        <taxon>Euteleostomi</taxon>
        <taxon>Mammalia</taxon>
        <taxon>Eutheria</taxon>
        <taxon>Euarchontoglires</taxon>
        <taxon>Primates</taxon>
        <taxon>Haplorrhini</taxon>
        <taxon>Platyrrhini</taxon>
        <taxon>Cebidae</taxon>
        <taxon>Cebinae</taxon>
        <taxon>Sapajus</taxon>
    </lineage>
</organism>
<evidence type="ECO:0000256" key="1">
    <source>
        <dbReference type="SAM" id="MobiDB-lite"/>
    </source>
</evidence>
<proteinExistence type="predicted"/>